<organism evidence="2 3">
    <name type="scientific">Hyaloscypha bicolor E</name>
    <dbReference type="NCBI Taxonomy" id="1095630"/>
    <lineage>
        <taxon>Eukaryota</taxon>
        <taxon>Fungi</taxon>
        <taxon>Dikarya</taxon>
        <taxon>Ascomycota</taxon>
        <taxon>Pezizomycotina</taxon>
        <taxon>Leotiomycetes</taxon>
        <taxon>Helotiales</taxon>
        <taxon>Hyaloscyphaceae</taxon>
        <taxon>Hyaloscypha</taxon>
        <taxon>Hyaloscypha bicolor</taxon>
    </lineage>
</organism>
<keyword evidence="1" id="KW-0472">Membrane</keyword>
<evidence type="ECO:0000313" key="3">
    <source>
        <dbReference type="Proteomes" id="UP000235371"/>
    </source>
</evidence>
<accession>A0A2J6TH41</accession>
<dbReference type="Pfam" id="PF12138">
    <property type="entry name" value="Spherulin4"/>
    <property type="match status" value="1"/>
</dbReference>
<keyword evidence="1" id="KW-0812">Transmembrane</keyword>
<proteinExistence type="predicted"/>
<name>A0A2J6TH41_9HELO</name>
<dbReference type="InterPro" id="IPR021986">
    <property type="entry name" value="Spherulin4"/>
</dbReference>
<dbReference type="RefSeq" id="XP_024739253.1">
    <property type="nucleotide sequence ID" value="XM_024877923.1"/>
</dbReference>
<keyword evidence="1" id="KW-1133">Transmembrane helix</keyword>
<gene>
    <name evidence="2" type="ORF">K444DRAFT_585473</name>
</gene>
<dbReference type="STRING" id="1095630.A0A2J6TH41"/>
<dbReference type="Proteomes" id="UP000235371">
    <property type="component" value="Unassembled WGS sequence"/>
</dbReference>
<protein>
    <submittedName>
        <fullName evidence="2">Putative spherulin 4-like cell surface protein</fullName>
    </submittedName>
</protein>
<dbReference type="AlphaFoldDB" id="A0A2J6TH41"/>
<dbReference type="GeneID" id="36586000"/>
<dbReference type="InParanoid" id="A0A2J6TH41"/>
<sequence length="291" mass="32435">MEKFARPKSPSRKRWSIGLSIAVIIVIIIVIVVPLAVLLPERGHKGQKSAVILPLYIYPSNSSSWDPLYEALDAHPELHFLVVINPSNGPGNNPLPDDNYSAQILKLNNYTNVETVGYVRTGYATQNITNVAEEVATYAGWDTQNNSLAMHGIFFDEAPHEYSADAVSYMQIVNQVVKNSTLQGAKTVIHNPGVIPDSRFDDSTTDITVIFEESYPVYQTKVTALTDLNKKNRTEYAYMVNSIPTQSLNALRSYVDTLSEHAAYLFVTNNNQNFYDSFGSMWSDFTAVIPT</sequence>
<dbReference type="OrthoDB" id="5342184at2759"/>
<keyword evidence="3" id="KW-1185">Reference proteome</keyword>
<feature type="transmembrane region" description="Helical" evidence="1">
    <location>
        <begin position="15"/>
        <end position="39"/>
    </location>
</feature>
<dbReference type="PANTHER" id="PTHR35040:SF9">
    <property type="entry name" value="4-LIKE CELL SURFACE PROTEIN, PUTATIVE (AFU_ORTHOLOGUE AFUA_4G14080)-RELATED"/>
    <property type="match status" value="1"/>
</dbReference>
<dbReference type="PANTHER" id="PTHR35040">
    <property type="match status" value="1"/>
</dbReference>
<dbReference type="EMBL" id="KZ613783">
    <property type="protein sequence ID" value="PMD62349.1"/>
    <property type="molecule type" value="Genomic_DNA"/>
</dbReference>
<evidence type="ECO:0000256" key="1">
    <source>
        <dbReference type="SAM" id="Phobius"/>
    </source>
</evidence>
<evidence type="ECO:0000313" key="2">
    <source>
        <dbReference type="EMBL" id="PMD62349.1"/>
    </source>
</evidence>
<reference evidence="2 3" key="1">
    <citation type="submission" date="2016-04" db="EMBL/GenBank/DDBJ databases">
        <title>A degradative enzymes factory behind the ericoid mycorrhizal symbiosis.</title>
        <authorList>
            <consortium name="DOE Joint Genome Institute"/>
            <person name="Martino E."/>
            <person name="Morin E."/>
            <person name="Grelet G."/>
            <person name="Kuo A."/>
            <person name="Kohler A."/>
            <person name="Daghino S."/>
            <person name="Barry K."/>
            <person name="Choi C."/>
            <person name="Cichocki N."/>
            <person name="Clum A."/>
            <person name="Copeland A."/>
            <person name="Hainaut M."/>
            <person name="Haridas S."/>
            <person name="Labutti K."/>
            <person name="Lindquist E."/>
            <person name="Lipzen A."/>
            <person name="Khouja H.-R."/>
            <person name="Murat C."/>
            <person name="Ohm R."/>
            <person name="Olson A."/>
            <person name="Spatafora J."/>
            <person name="Veneault-Fourrey C."/>
            <person name="Henrissat B."/>
            <person name="Grigoriev I."/>
            <person name="Martin F."/>
            <person name="Perotto S."/>
        </authorList>
    </citation>
    <scope>NUCLEOTIDE SEQUENCE [LARGE SCALE GENOMIC DNA]</scope>
    <source>
        <strain evidence="2 3">E</strain>
    </source>
</reference>